<dbReference type="EMBL" id="BOMW01000024">
    <property type="protein sequence ID" value="GIF05088.1"/>
    <property type="molecule type" value="Genomic_DNA"/>
</dbReference>
<dbReference type="FunFam" id="3.20.20.100:FF:000004">
    <property type="entry name" value="Oxidoreductase, aldo/keto reductase"/>
    <property type="match status" value="1"/>
</dbReference>
<protein>
    <submittedName>
        <fullName evidence="3">Aldo/keto reductase</fullName>
    </submittedName>
</protein>
<evidence type="ECO:0000313" key="4">
    <source>
        <dbReference type="Proteomes" id="UP000629619"/>
    </source>
</evidence>
<gene>
    <name evidence="3" type="primary">mocA</name>
    <name evidence="3" type="ORF">Asi03nite_26260</name>
</gene>
<feature type="domain" description="NADP-dependent oxidoreductase" evidence="2">
    <location>
        <begin position="15"/>
        <end position="312"/>
    </location>
</feature>
<sequence length="336" mass="36992">MEHRYVGASGLLVSELCLGSMTFGGEADEAASRLLLDRYVDAGGNFIDTADVYGGGASEEIIGRWLAARARDELVIATKCFWPTGGGPNDHGAGRKHIIAAVHASLRRLGTDYIDLYQVHAFDESTPLEETLSTLDGLVRAGTVRHLGVSNYAGWQLQKTVDVARHRGWEPFVALQPLYNLIDRDVEHELVPVCRNEGVGMIPWAPLRGGWLTGKYRRGMTSAPPDTRWEADKQPWLGNWRNSVDERTWSVTDALLAVADEVGRNPAQVALRWLMQRPGVTAPIIGARTVDQLAVNLGASGWSLTDKHMESLTVAGDRRPLPYPHGYLAKSPRRRP</sequence>
<evidence type="ECO:0000259" key="2">
    <source>
        <dbReference type="Pfam" id="PF00248"/>
    </source>
</evidence>
<reference evidence="3" key="1">
    <citation type="submission" date="2021-01" db="EMBL/GenBank/DDBJ databases">
        <title>Whole genome shotgun sequence of Actinoplanes siamensis NBRC 109076.</title>
        <authorList>
            <person name="Komaki H."/>
            <person name="Tamura T."/>
        </authorList>
    </citation>
    <scope>NUCLEOTIDE SEQUENCE</scope>
    <source>
        <strain evidence="3">NBRC 109076</strain>
    </source>
</reference>
<dbReference type="InterPro" id="IPR020471">
    <property type="entry name" value="AKR"/>
</dbReference>
<evidence type="ECO:0000256" key="1">
    <source>
        <dbReference type="ARBA" id="ARBA00023002"/>
    </source>
</evidence>
<dbReference type="InterPro" id="IPR050523">
    <property type="entry name" value="AKR_Detox_Biosynth"/>
</dbReference>
<dbReference type="Proteomes" id="UP000629619">
    <property type="component" value="Unassembled WGS sequence"/>
</dbReference>
<dbReference type="PANTHER" id="PTHR43364">
    <property type="entry name" value="NADH-SPECIFIC METHYLGLYOXAL REDUCTASE-RELATED"/>
    <property type="match status" value="1"/>
</dbReference>
<dbReference type="InterPro" id="IPR036812">
    <property type="entry name" value="NAD(P)_OxRdtase_dom_sf"/>
</dbReference>
<dbReference type="PRINTS" id="PR00069">
    <property type="entry name" value="ALDKETRDTASE"/>
</dbReference>
<dbReference type="Pfam" id="PF00248">
    <property type="entry name" value="Aldo_ket_red"/>
    <property type="match status" value="1"/>
</dbReference>
<dbReference type="RefSeq" id="WP_203679544.1">
    <property type="nucleotide sequence ID" value="NZ_BOMW01000024.1"/>
</dbReference>
<evidence type="ECO:0000313" key="3">
    <source>
        <dbReference type="EMBL" id="GIF05088.1"/>
    </source>
</evidence>
<dbReference type="InterPro" id="IPR023210">
    <property type="entry name" value="NADP_OxRdtase_dom"/>
</dbReference>
<dbReference type="GO" id="GO:0005829">
    <property type="term" value="C:cytosol"/>
    <property type="evidence" value="ECO:0007669"/>
    <property type="project" value="TreeGrafter"/>
</dbReference>
<dbReference type="SUPFAM" id="SSF51430">
    <property type="entry name" value="NAD(P)-linked oxidoreductase"/>
    <property type="match status" value="1"/>
</dbReference>
<name>A0A919N655_9ACTN</name>
<dbReference type="PANTHER" id="PTHR43364:SF4">
    <property type="entry name" value="NAD(P)-LINKED OXIDOREDUCTASE SUPERFAMILY PROTEIN"/>
    <property type="match status" value="1"/>
</dbReference>
<dbReference type="Gene3D" id="3.20.20.100">
    <property type="entry name" value="NADP-dependent oxidoreductase domain"/>
    <property type="match status" value="1"/>
</dbReference>
<organism evidence="3 4">
    <name type="scientific">Actinoplanes siamensis</name>
    <dbReference type="NCBI Taxonomy" id="1223317"/>
    <lineage>
        <taxon>Bacteria</taxon>
        <taxon>Bacillati</taxon>
        <taxon>Actinomycetota</taxon>
        <taxon>Actinomycetes</taxon>
        <taxon>Micromonosporales</taxon>
        <taxon>Micromonosporaceae</taxon>
        <taxon>Actinoplanes</taxon>
    </lineage>
</organism>
<dbReference type="AlphaFoldDB" id="A0A919N655"/>
<proteinExistence type="predicted"/>
<dbReference type="PROSITE" id="PS00062">
    <property type="entry name" value="ALDOKETO_REDUCTASE_2"/>
    <property type="match status" value="1"/>
</dbReference>
<dbReference type="InterPro" id="IPR018170">
    <property type="entry name" value="Aldo/ket_reductase_CS"/>
</dbReference>
<accession>A0A919N655</accession>
<comment type="caution">
    <text evidence="3">The sequence shown here is derived from an EMBL/GenBank/DDBJ whole genome shotgun (WGS) entry which is preliminary data.</text>
</comment>
<keyword evidence="1" id="KW-0560">Oxidoreductase</keyword>
<dbReference type="CDD" id="cd19081">
    <property type="entry name" value="AKR_AKR9C1"/>
    <property type="match status" value="1"/>
</dbReference>
<keyword evidence="4" id="KW-1185">Reference proteome</keyword>
<dbReference type="GO" id="GO:0016491">
    <property type="term" value="F:oxidoreductase activity"/>
    <property type="evidence" value="ECO:0007669"/>
    <property type="project" value="UniProtKB-KW"/>
</dbReference>